<dbReference type="RefSeq" id="WP_191244774.1">
    <property type="nucleotide sequence ID" value="NZ_BNAU01000002.1"/>
</dbReference>
<dbReference type="InterPro" id="IPR001647">
    <property type="entry name" value="HTH_TetR"/>
</dbReference>
<evidence type="ECO:0000256" key="1">
    <source>
        <dbReference type="ARBA" id="ARBA00023125"/>
    </source>
</evidence>
<protein>
    <submittedName>
        <fullName evidence="4">TetR family transcriptional regulator</fullName>
    </submittedName>
</protein>
<comment type="caution">
    <text evidence="4">The sequence shown here is derived from an EMBL/GenBank/DDBJ whole genome shotgun (WGS) entry which is preliminary data.</text>
</comment>
<dbReference type="SUPFAM" id="SSF46689">
    <property type="entry name" value="Homeodomain-like"/>
    <property type="match status" value="1"/>
</dbReference>
<reference evidence="5" key="1">
    <citation type="journal article" date="2019" name="Int. J. Syst. Evol. Microbiol.">
        <title>The Global Catalogue of Microorganisms (GCM) 10K type strain sequencing project: providing services to taxonomists for standard genome sequencing and annotation.</title>
        <authorList>
            <consortium name="The Broad Institute Genomics Platform"/>
            <consortium name="The Broad Institute Genome Sequencing Center for Infectious Disease"/>
            <person name="Wu L."/>
            <person name="Ma J."/>
        </authorList>
    </citation>
    <scope>NUCLEOTIDE SEQUENCE [LARGE SCALE GENOMIC DNA]</scope>
    <source>
        <strain evidence="5">CGMCC 4.7677</strain>
    </source>
</reference>
<feature type="domain" description="HTH tetR-type" evidence="3">
    <location>
        <begin position="21"/>
        <end position="81"/>
    </location>
</feature>
<keyword evidence="5" id="KW-1185">Reference proteome</keyword>
<gene>
    <name evidence="4" type="ORF">GCM10017786_26340</name>
</gene>
<dbReference type="Gene3D" id="1.10.357.10">
    <property type="entry name" value="Tetracycline Repressor, domain 2"/>
    <property type="match status" value="1"/>
</dbReference>
<dbReference type="Proteomes" id="UP000605897">
    <property type="component" value="Unassembled WGS sequence"/>
</dbReference>
<dbReference type="InterPro" id="IPR009057">
    <property type="entry name" value="Homeodomain-like_sf"/>
</dbReference>
<dbReference type="InterPro" id="IPR050109">
    <property type="entry name" value="HTH-type_TetR-like_transc_reg"/>
</dbReference>
<evidence type="ECO:0000313" key="4">
    <source>
        <dbReference type="EMBL" id="GHE92414.1"/>
    </source>
</evidence>
<evidence type="ECO:0000256" key="2">
    <source>
        <dbReference type="PROSITE-ProRule" id="PRU00335"/>
    </source>
</evidence>
<dbReference type="PROSITE" id="PS50977">
    <property type="entry name" value="HTH_TETR_2"/>
    <property type="match status" value="1"/>
</dbReference>
<proteinExistence type="predicted"/>
<dbReference type="SUPFAM" id="SSF48498">
    <property type="entry name" value="Tetracyclin repressor-like, C-terminal domain"/>
    <property type="match status" value="1"/>
</dbReference>
<organism evidence="4 5">
    <name type="scientific">Amycolatopsis deserti</name>
    <dbReference type="NCBI Taxonomy" id="185696"/>
    <lineage>
        <taxon>Bacteria</taxon>
        <taxon>Bacillati</taxon>
        <taxon>Actinomycetota</taxon>
        <taxon>Actinomycetes</taxon>
        <taxon>Pseudonocardiales</taxon>
        <taxon>Pseudonocardiaceae</taxon>
        <taxon>Amycolatopsis</taxon>
    </lineage>
</organism>
<evidence type="ECO:0000313" key="5">
    <source>
        <dbReference type="Proteomes" id="UP000605897"/>
    </source>
</evidence>
<dbReference type="InterPro" id="IPR036271">
    <property type="entry name" value="Tet_transcr_reg_TetR-rel_C_sf"/>
</dbReference>
<dbReference type="EMBL" id="BNAU01000002">
    <property type="protein sequence ID" value="GHE92414.1"/>
    <property type="molecule type" value="Genomic_DNA"/>
</dbReference>
<dbReference type="Gene3D" id="1.10.10.60">
    <property type="entry name" value="Homeodomain-like"/>
    <property type="match status" value="1"/>
</dbReference>
<keyword evidence="1 2" id="KW-0238">DNA-binding</keyword>
<evidence type="ECO:0000259" key="3">
    <source>
        <dbReference type="PROSITE" id="PS50977"/>
    </source>
</evidence>
<accession>A0ABQ3IVA6</accession>
<feature type="DNA-binding region" description="H-T-H motif" evidence="2">
    <location>
        <begin position="44"/>
        <end position="63"/>
    </location>
</feature>
<dbReference type="PANTHER" id="PTHR30055:SF226">
    <property type="entry name" value="HTH-TYPE TRANSCRIPTIONAL REGULATOR PKSA"/>
    <property type="match status" value="1"/>
</dbReference>
<sequence length="213" mass="22660">MAVVQPPSRPYRGTPAQDRVTARRDRLIKAGIDVFGTIGYRAATVQRVCAGAGLTKRYFYESFADSEALLLACYERAADQIHAAMVGAVTGAPATLADRLHAALAGYYGAIADDQRLARLTLLEILGVSPAVDAAYQAQTERFARSVELLAVEAFQASGLTPVRRHLVAQGIIGAITTTATQWLLTGRRTPLGDVVAASETLVLAVLDHLRGA</sequence>
<dbReference type="Pfam" id="PF00440">
    <property type="entry name" value="TetR_N"/>
    <property type="match status" value="1"/>
</dbReference>
<dbReference type="PANTHER" id="PTHR30055">
    <property type="entry name" value="HTH-TYPE TRANSCRIPTIONAL REGULATOR RUTR"/>
    <property type="match status" value="1"/>
</dbReference>
<name>A0ABQ3IVA6_9PSEU</name>